<reference evidence="3 4" key="1">
    <citation type="submission" date="2019-06" db="EMBL/GenBank/DDBJ databases">
        <authorList>
            <person name="Broberg M."/>
        </authorList>
    </citation>
    <scope>NUCLEOTIDE SEQUENCE [LARGE SCALE GENOMIC DNA]</scope>
</reference>
<dbReference type="Pfam" id="PF11374">
    <property type="entry name" value="DUF3176"/>
    <property type="match status" value="1"/>
</dbReference>
<dbReference type="Proteomes" id="UP000766486">
    <property type="component" value="Unassembled WGS sequence"/>
</dbReference>
<comment type="caution">
    <text evidence="3">The sequence shown here is derived from an EMBL/GenBank/DDBJ whole genome shotgun (WGS) entry which is preliminary data.</text>
</comment>
<gene>
    <name evidence="3" type="ORF">CLO192961_LOCUS223480</name>
</gene>
<dbReference type="PANTHER" id="PTHR35394:SF5">
    <property type="entry name" value="DUF3176 DOMAIN-CONTAINING PROTEIN"/>
    <property type="match status" value="1"/>
</dbReference>
<evidence type="ECO:0000313" key="4">
    <source>
        <dbReference type="Proteomes" id="UP000766486"/>
    </source>
</evidence>
<accession>A0ABY6UCI3</accession>
<feature type="transmembrane region" description="Helical" evidence="2">
    <location>
        <begin position="636"/>
        <end position="658"/>
    </location>
</feature>
<dbReference type="EMBL" id="CABFNS010000778">
    <property type="protein sequence ID" value="VUC27987.1"/>
    <property type="molecule type" value="Genomic_DNA"/>
</dbReference>
<feature type="compositionally biased region" description="Low complexity" evidence="1">
    <location>
        <begin position="21"/>
        <end position="30"/>
    </location>
</feature>
<dbReference type="InterPro" id="IPR021514">
    <property type="entry name" value="DUF3176"/>
</dbReference>
<feature type="transmembrane region" description="Helical" evidence="2">
    <location>
        <begin position="144"/>
        <end position="171"/>
    </location>
</feature>
<evidence type="ECO:0008006" key="5">
    <source>
        <dbReference type="Google" id="ProtNLM"/>
    </source>
</evidence>
<evidence type="ECO:0000256" key="2">
    <source>
        <dbReference type="SAM" id="Phobius"/>
    </source>
</evidence>
<feature type="region of interest" description="Disordered" evidence="1">
    <location>
        <begin position="1"/>
        <end position="83"/>
    </location>
</feature>
<keyword evidence="2" id="KW-0472">Membrane</keyword>
<sequence>MASINQQGQDIPTSKRKSTDLSLPSLNSPPHLTDHPTSLDESAPAPGLPDTSTASPNETTSVADNAHQETKSPSNELGSMGPQDDHIVSGFVRKRKGFKSLGFYPTCKVWLLEIVSIMLGVLMLLAIVMAFIQLNHKSLPNWPLAITLNTLVAFLAITSKAALLTPVSVAISQAQWGWFQKERPLYDLHTFDQASRGAWGSLLFLKRFSFKHFSSIGAFLMVISLFTSPITQLAISYPVRSIAVQGEATVGTVNSIFASRDTIEISSVRAILLSIASDTNQFSNPIQPEGASCFTGNCTFDTYASLGVCLKTANITSQLHIEQLNDNESTGFKFYDTKPIHDYLYLGAVGKLWKASLPGGSALVSYNGFASVTATLNGNETIGFPNSGDLLRTRIVSLVLIFTKPVMRYDPFENKTMVQPETVMKAIDGMQFEALEFLFHLCVQTYNTTVRMGKESTQIEQSVFEPLSNETGAFMDLDCNSFLTNTDHLLDCDRKTPRYNDTMYLKAPVINSKEPSTSVSEKKFGIDYVSMENIAVIIANSLRGYSVWSYNPTNKYARLFIAGMLFPYYLHSEALFSIASSTNASERDNRVSNIFTNVATVISSKMRTPSIGVVSEHVLNFTGQAWRDETYVHINWGWISFLAVENALAAGFVFLTILSQSKRQRIHEGRDPLIYEDAKDSSLATLVALGGQCRQRMGGGLRPINELEKAAKDLRVRLDTQELVPAESS</sequence>
<protein>
    <recommendedName>
        <fullName evidence="5">DUF3176 domain containing protein</fullName>
    </recommendedName>
</protein>
<proteinExistence type="predicted"/>
<feature type="transmembrane region" description="Helical" evidence="2">
    <location>
        <begin position="109"/>
        <end position="132"/>
    </location>
</feature>
<name>A0ABY6UCI3_BIOOC</name>
<keyword evidence="2" id="KW-1133">Transmembrane helix</keyword>
<keyword evidence="4" id="KW-1185">Reference proteome</keyword>
<feature type="compositionally biased region" description="Polar residues" evidence="1">
    <location>
        <begin position="1"/>
        <end position="12"/>
    </location>
</feature>
<evidence type="ECO:0000313" key="3">
    <source>
        <dbReference type="EMBL" id="VUC27987.1"/>
    </source>
</evidence>
<keyword evidence="2" id="KW-0812">Transmembrane</keyword>
<feature type="compositionally biased region" description="Polar residues" evidence="1">
    <location>
        <begin position="50"/>
        <end position="63"/>
    </location>
</feature>
<organism evidence="3 4">
    <name type="scientific">Bionectria ochroleuca</name>
    <name type="common">Gliocladium roseum</name>
    <dbReference type="NCBI Taxonomy" id="29856"/>
    <lineage>
        <taxon>Eukaryota</taxon>
        <taxon>Fungi</taxon>
        <taxon>Dikarya</taxon>
        <taxon>Ascomycota</taxon>
        <taxon>Pezizomycotina</taxon>
        <taxon>Sordariomycetes</taxon>
        <taxon>Hypocreomycetidae</taxon>
        <taxon>Hypocreales</taxon>
        <taxon>Bionectriaceae</taxon>
        <taxon>Clonostachys</taxon>
    </lineage>
</organism>
<dbReference type="PANTHER" id="PTHR35394">
    <property type="entry name" value="DUF3176 DOMAIN-CONTAINING PROTEIN"/>
    <property type="match status" value="1"/>
</dbReference>
<evidence type="ECO:0000256" key="1">
    <source>
        <dbReference type="SAM" id="MobiDB-lite"/>
    </source>
</evidence>
<feature type="transmembrane region" description="Helical" evidence="2">
    <location>
        <begin position="216"/>
        <end position="235"/>
    </location>
</feature>